<dbReference type="SMART" id="SM00320">
    <property type="entry name" value="WD40"/>
    <property type="match status" value="4"/>
</dbReference>
<dbReference type="PROSITE" id="PS50197">
    <property type="entry name" value="BEACH"/>
    <property type="match status" value="1"/>
</dbReference>
<dbReference type="InterPro" id="IPR001680">
    <property type="entry name" value="WD40_rpt"/>
</dbReference>
<feature type="domain" description="BEACH-type PH" evidence="6">
    <location>
        <begin position="2390"/>
        <end position="2515"/>
    </location>
</feature>
<evidence type="ECO:0000313" key="7">
    <source>
        <dbReference type="Ensembl" id="ENSLOCP00000004835.1"/>
    </source>
</evidence>
<dbReference type="SMART" id="SM01026">
    <property type="entry name" value="Beach"/>
    <property type="match status" value="1"/>
</dbReference>
<feature type="region of interest" description="Disordered" evidence="4">
    <location>
        <begin position="950"/>
        <end position="978"/>
    </location>
</feature>
<dbReference type="CDD" id="cd06071">
    <property type="entry name" value="Beach"/>
    <property type="match status" value="1"/>
</dbReference>
<dbReference type="PROSITE" id="PS00678">
    <property type="entry name" value="WD_REPEATS_1"/>
    <property type="match status" value="1"/>
</dbReference>
<dbReference type="InterPro" id="IPR016024">
    <property type="entry name" value="ARM-type_fold"/>
</dbReference>
<feature type="region of interest" description="Disordered" evidence="4">
    <location>
        <begin position="788"/>
        <end position="819"/>
    </location>
</feature>
<dbReference type="PROSITE" id="PS51783">
    <property type="entry name" value="PH_BEACH"/>
    <property type="match status" value="1"/>
</dbReference>
<dbReference type="PANTHER" id="PTHR46108:SF3">
    <property type="entry name" value="WD REPEAT- AND FYVE DOMAIN-CONTAINING PROTEIN 4"/>
    <property type="match status" value="1"/>
</dbReference>
<feature type="region of interest" description="Disordered" evidence="4">
    <location>
        <begin position="1"/>
        <end position="47"/>
    </location>
</feature>
<dbReference type="PROSITE" id="PS50082">
    <property type="entry name" value="WD_REPEATS_2"/>
    <property type="match status" value="1"/>
</dbReference>
<sequence>ESPARVMQPVSSERGEDSEVEIPKRPGDSQQHQGVQEAQEQDSAMAQPRLSDELLRLERNSQLPKEERETKILDLLPLFIEVAESSCLQDHVKNLQTFAGEVAQMLVTDIQEKVSNRPAEEARLAVEQFFQWKEEVRSNRGWLLLKSISFLCSVDSESLAAIIHSGLPSALIKCLYLFVSLPGEEVAHSSFQEVFIQITSSLCGHKPCVEEVVESCELHCLIIALTSLWDQCSPSWRRQASLVLRVLSGAGSPNTAAALRAKDCVKICIQNLQKMLDQVPAPVLAEVAVGVFSFIRDSYPLSPALLEDFENNEGYRILETILSRCDEGLNDKNGKPIEDLMDFIASLTVCGKAELKVAVCVSNPQPPGFSFDPPLSTGSSSSVKNLPAFRVLQSAFLQSENPYICTQILHTIKKIWTWEKANFFLLEWTLQSLSQLAECICLKPQQVHRLFFELVELVVFHLSYIPHETLNKINCIFRQNLSPGFNTAMLECFYKLVMYNGLFSDIFSDSGLLEFLLGELRKQAKILRKAGTTGTKELLHEEDIQKNLTSNMLKVVAALTLQSVKNTVFLRDTGMVPYIKIFLDDQQFRSSALCIMEQLSAINPEEYMSTVIGKLCSSTEGEILLKHDLLQSLLKALETRTCWAAFRAARGFVGLLSVVLDMEGALRREPPRAWAALDHDSLLGLLLLTLRAVAVAIHLDPANSHLFQAEGYWGRLAEALLLLGCFQDGGSGGADVRLTSWRAFREFVEAAGSSGDQLPLCLRDCVKLLDCLDRVARGSFLSMELPSAPEDTVENCGHPSSAGQPDAPEDPDLLGTGRRAAHSVSSVAGEFDNRFAWNQRIVHPGAVRVMMTLLPKIFSVEDVQLSKELQCALADHVQTLVKPERNRQIMCESGLLHTLLTDCQAILDSTDDPLHLPVIRIFEKLASQAIDHKCLRSFLCLGDPLQCGEGSPSPSAQRADSRSSSSSSQGQVTDQTAGLPHRKLKPSFSLLSERGGLTVPLLRTVSLISMTSPRNLHPLRVSASPSFVEFDMSSTGYGCLFLPSLATVKGVNAEAIPTGGVGSECRGFPPSAGLSFSSWFLISKFSSSCDTHPLRLLTVVRHMSRVALHFVCLSISISATDGCLVISTEEEAFQFLDMMEPEAQGSSSLPASVRFRCSKQLIPGQWHHLTVVIAKDVKKTCKVMAYLNGKLIGAEKMRYIQPFPGQSGAMDPAAAVDVCGIIGTPPRWARPASLVWRLGPTWLLEEAVSPEAAALVYKLGPGYLGNFQALIPQGVFRVDRPDLPPFRIVAEERISFGINPAVSTVTAVTEIRDLYNEVDSRLIAEQMGLVSRDSSTPVYLAKNIAQHLSGSARTIGAALVGDIGVRTFVSKSAASSLQYIGGPAVILSLVAMASDDSSMYAAVKVLLSVLSTSSSFEKEMIRVQGYRLLAFLLKMKCRLISRRVFQLVLSIVGTMELGCGSVSVQNLCAFEGILCDFEVWQKAPENLDLAVLKHFVDILKSSSGDPWNAEVMHRLHVMKKLLFLLNDPSVTCEKVAVICAIMTGLLKGYFHIKDVCRLGLFLVHTLLPPTLNENVIFSDFVFDVSPQALGQTPARTIWIRNQLLELLFDLICSDSALSSKNQEEIFTALGPDWFLLFIQGKIHSTSVLLGVRLLTGFLSNQNILMKFRDGEAPGVLAESMILPSFLTDNLKMRSWSFERTNAASPGFDLLQRLLGNHINIPQVYFLLAALFLQKTGCEVPTGQMDLDVGLQGLIDSLDENQDIQLCADVAILLLELVKIILSKPITSAEDSWEINYPGSIMQFFCLVHSMFPRSPLWASPDFLHALAGAVFPPDSHEACVAASPQDSAVLSEAGAAQEEVLPRDSHPARKQVCDFMRILLMDSLINIPAKRQLHPFVLLLEFSTEKASHDQKQSFQTEVLVFLMDIVHMTFQEEGQATHVSRDGKVVISTDNKIATLVGNVAFFSKKLVEKLYTGMLAVEPEKILLFITEQIVVVMEKAQAHREKTVSVLYNSLNRAILYFLSRPRQSLPEQQVIVSTLRVLQEQWDVILATYNANVNFVTCLTHCLLQISSGRCPHDGFGWEAQKKHSKKIWYHFLPNKNSQMNVTPEVSESFDVQSELLNLVGSTWKRLLAERRHTLEETYKIDLSVKQGGVEGAVNISEVTPLWEETAVRAWQQFMDSQKKKLNKMYQKKANPLTSVMRSAQKKLSKDTSCTVEAYLACVEAYRKTGQEMFEALLKNHIQMLHCDSSRVSKLWSQAEGELLRERALFGPREGLFLPVGWTQLPTEGPLRMRQKIRRKALAPSEKVFSVSDQGLYLKCNPIEENKGIEEIGEAESEPRILSAVGDEAAESGLECSQLTFFPSLNESSLLSDDYSEQCLETQLVLRELSEAEEVDLKLSVVVVKGHVITEGVLLFGKADFYVCESFILSPTGDVHCKNHHPSSVRDSFVRSMFSKDRPTGGLDCRRYPYEEIKDALFRRFLLQENALEIFTRDGQSRFLVFQNKEHVTAYKRLCSAVPSLKGKGVTEAIINLRRNAVGEKMVLHKWQKGEISNFEYLMHLNSSAGRTYNDLMQYPVFPWVLADYDSENLDLSRPGTFRDLTKPMGAQTDKRKQKFIQRYNEVENNDGDLSAQCHYCTFYSSAIIVASFLVRMEPFTQISLSLQGGSLDVADRMFHSVKKEWESASRDNMSDVRELTPEFFYLPDFLVNSNGFELGCMQDGTSLGDVKLPPWAKGDPQEFIRLHREALESNYVSAHLHHWIDLIFGYKQQGPSAVESVNTFHPYFYAERLDAESMKDPLKKSTILGFVSNFGQIPKQLFTKPHPPRAGQPKGSSTREVPGSTQTQPFFLGLDKLKPSLQPLKELIKGPVGHIVCGEKELLAVEKNKLLMPTLGNIFFAWGFNDNTCAFGSVVSEKVFAISESPTDWGECLCAAWPTQSVLLTAGSSTVVCVWDVALSKNSLKHMKLKQTLYGHTDAVTCLAVSVPFGVIVSGSLDKTCIVWDFEELSYVTQLPGHSAGLSTVAINDLTGEIVSCAGTYLYLWTPRGQLLSWINSICEPEGGILCCCFTQRNEWDSRNVIVTGCADGIVRLWKTEYVKAQLPAHHLQAPSPGHSPASAPEERDTSGKEWEKHLVLCRELNRSQMASRKRYRNNPAVTALAISRTHNTLLVGDAWGRVHSWACEL</sequence>
<dbReference type="InParanoid" id="W5M8X6"/>
<name>W5M8X6_LEPOC</name>
<dbReference type="eggNOG" id="KOG1788">
    <property type="taxonomic scope" value="Eukaryota"/>
</dbReference>
<dbReference type="eggNOG" id="KOG1786">
    <property type="taxonomic scope" value="Eukaryota"/>
</dbReference>
<evidence type="ECO:0000259" key="6">
    <source>
        <dbReference type="PROSITE" id="PS51783"/>
    </source>
</evidence>
<evidence type="ECO:0000256" key="2">
    <source>
        <dbReference type="ARBA" id="ARBA00022737"/>
    </source>
</evidence>
<dbReference type="EMBL" id="AHAT01025224">
    <property type="status" value="NOT_ANNOTATED_CDS"/>
    <property type="molecule type" value="Genomic_DNA"/>
</dbReference>
<organism evidence="7 8">
    <name type="scientific">Lepisosteus oculatus</name>
    <name type="common">Spotted gar</name>
    <dbReference type="NCBI Taxonomy" id="7918"/>
    <lineage>
        <taxon>Eukaryota</taxon>
        <taxon>Metazoa</taxon>
        <taxon>Chordata</taxon>
        <taxon>Craniata</taxon>
        <taxon>Vertebrata</taxon>
        <taxon>Euteleostomi</taxon>
        <taxon>Actinopterygii</taxon>
        <taxon>Neopterygii</taxon>
        <taxon>Holostei</taxon>
        <taxon>Semionotiformes</taxon>
        <taxon>Lepisosteidae</taxon>
        <taxon>Lepisosteus</taxon>
    </lineage>
</organism>
<dbReference type="Proteomes" id="UP000018468">
    <property type="component" value="Linkage group LG5"/>
</dbReference>
<evidence type="ECO:0000259" key="5">
    <source>
        <dbReference type="PROSITE" id="PS50197"/>
    </source>
</evidence>
<proteinExistence type="predicted"/>
<dbReference type="InterPro" id="IPR019775">
    <property type="entry name" value="WD40_repeat_CS"/>
</dbReference>
<dbReference type="FunFam" id="1.10.1540.10:FF:000002">
    <property type="entry name" value="WD repeat and FYVE domain containing 3"/>
    <property type="match status" value="1"/>
</dbReference>
<evidence type="ECO:0000256" key="3">
    <source>
        <dbReference type="PROSITE-ProRule" id="PRU00221"/>
    </source>
</evidence>
<dbReference type="PROSITE" id="PS50294">
    <property type="entry name" value="WD_REPEATS_REGION"/>
    <property type="match status" value="1"/>
</dbReference>
<dbReference type="SUPFAM" id="SSF81837">
    <property type="entry name" value="BEACH domain"/>
    <property type="match status" value="1"/>
</dbReference>
<evidence type="ECO:0000313" key="8">
    <source>
        <dbReference type="Proteomes" id="UP000018468"/>
    </source>
</evidence>
<keyword evidence="2" id="KW-0677">Repeat</keyword>
<accession>W5M8X6</accession>
<dbReference type="GeneTree" id="ENSGT00940000155684"/>
<dbReference type="Bgee" id="ENSLOCG00000004037">
    <property type="expression patterns" value="Expressed in liver and 11 other cell types or tissues"/>
</dbReference>
<dbReference type="Ensembl" id="ENSLOCT00000004843.1">
    <property type="protein sequence ID" value="ENSLOCP00000004835.1"/>
    <property type="gene ID" value="ENSLOCG00000004037.1"/>
</dbReference>
<dbReference type="STRING" id="7918.ENSLOCP00000004835"/>
<keyword evidence="1 3" id="KW-0853">WD repeat</keyword>
<dbReference type="Gene3D" id="1.10.1540.10">
    <property type="entry name" value="BEACH domain"/>
    <property type="match status" value="1"/>
</dbReference>
<reference evidence="8" key="1">
    <citation type="submission" date="2011-12" db="EMBL/GenBank/DDBJ databases">
        <title>The Draft Genome of Lepisosteus oculatus.</title>
        <authorList>
            <consortium name="The Broad Institute Genome Assembly &amp; Analysis Group"/>
            <consortium name="Computational R&amp;D Group"/>
            <consortium name="and Sequencing Platform"/>
            <person name="Di Palma F."/>
            <person name="Alfoldi J."/>
            <person name="Johnson J."/>
            <person name="Berlin A."/>
            <person name="Gnerre S."/>
            <person name="Jaffe D."/>
            <person name="MacCallum I."/>
            <person name="Young S."/>
            <person name="Walker B.J."/>
            <person name="Lander E.S."/>
            <person name="Lindblad-Toh K."/>
        </authorList>
    </citation>
    <scope>NUCLEOTIDE SEQUENCE [LARGE SCALE GENOMIC DNA]</scope>
</reference>
<dbReference type="EMBL" id="AHAT01025223">
    <property type="status" value="NOT_ANNOTATED_CDS"/>
    <property type="molecule type" value="Genomic_DNA"/>
</dbReference>
<dbReference type="Pfam" id="PF14844">
    <property type="entry name" value="PH_BEACH"/>
    <property type="match status" value="1"/>
</dbReference>
<reference evidence="7" key="2">
    <citation type="submission" date="2025-08" db="UniProtKB">
        <authorList>
            <consortium name="Ensembl"/>
        </authorList>
    </citation>
    <scope>IDENTIFICATION</scope>
</reference>
<dbReference type="SUPFAM" id="SSF50978">
    <property type="entry name" value="WD40 repeat-like"/>
    <property type="match status" value="1"/>
</dbReference>
<dbReference type="InterPro" id="IPR023362">
    <property type="entry name" value="PH-BEACH_dom"/>
</dbReference>
<evidence type="ECO:0000256" key="1">
    <source>
        <dbReference type="ARBA" id="ARBA00022574"/>
    </source>
</evidence>
<feature type="compositionally biased region" description="Polar residues" evidence="4">
    <location>
        <begin position="2831"/>
        <end position="2842"/>
    </location>
</feature>
<dbReference type="SUPFAM" id="SSF50729">
    <property type="entry name" value="PH domain-like"/>
    <property type="match status" value="1"/>
</dbReference>
<protein>
    <submittedName>
        <fullName evidence="7">WDFY family member 4</fullName>
    </submittedName>
</protein>
<evidence type="ECO:0000256" key="4">
    <source>
        <dbReference type="SAM" id="MobiDB-lite"/>
    </source>
</evidence>
<feature type="region of interest" description="Disordered" evidence="4">
    <location>
        <begin position="3105"/>
        <end position="3126"/>
    </location>
</feature>
<dbReference type="InterPro" id="IPR011993">
    <property type="entry name" value="PH-like_dom_sf"/>
</dbReference>
<dbReference type="Gene3D" id="2.130.10.10">
    <property type="entry name" value="YVTN repeat-like/Quinoprotein amine dehydrogenase"/>
    <property type="match status" value="1"/>
</dbReference>
<dbReference type="InterPro" id="IPR036322">
    <property type="entry name" value="WD40_repeat_dom_sf"/>
</dbReference>
<dbReference type="Pfam" id="PF02138">
    <property type="entry name" value="Beach"/>
    <property type="match status" value="1"/>
</dbReference>
<feature type="compositionally biased region" description="Low complexity" evidence="4">
    <location>
        <begin position="951"/>
        <end position="969"/>
    </location>
</feature>
<feature type="domain" description="BEACH" evidence="5">
    <location>
        <begin position="2532"/>
        <end position="2826"/>
    </location>
</feature>
<dbReference type="EMBL" id="AHAT01025222">
    <property type="status" value="NOT_ANNOTATED_CDS"/>
    <property type="molecule type" value="Genomic_DNA"/>
</dbReference>
<dbReference type="OMA" id="PREGARN"/>
<keyword evidence="8" id="KW-1185">Reference proteome</keyword>
<dbReference type="InterPro" id="IPR015943">
    <property type="entry name" value="WD40/YVTN_repeat-like_dom_sf"/>
</dbReference>
<reference evidence="7" key="3">
    <citation type="submission" date="2025-09" db="UniProtKB">
        <authorList>
            <consortium name="Ensembl"/>
        </authorList>
    </citation>
    <scope>IDENTIFICATION</scope>
</reference>
<dbReference type="Gene3D" id="2.30.29.30">
    <property type="entry name" value="Pleckstrin-homology domain (PH domain)/Phosphotyrosine-binding domain (PTB)"/>
    <property type="match status" value="1"/>
</dbReference>
<dbReference type="CDD" id="cd01201">
    <property type="entry name" value="PH_BEACH"/>
    <property type="match status" value="1"/>
</dbReference>
<feature type="compositionally biased region" description="Basic and acidic residues" evidence="4">
    <location>
        <begin position="13"/>
        <end position="27"/>
    </location>
</feature>
<feature type="repeat" description="WD" evidence="3">
    <location>
        <begin position="2970"/>
        <end position="3011"/>
    </location>
</feature>
<dbReference type="InterPro" id="IPR051944">
    <property type="entry name" value="BEACH_domain_protein"/>
</dbReference>
<dbReference type="Pfam" id="PF00400">
    <property type="entry name" value="WD40"/>
    <property type="match status" value="2"/>
</dbReference>
<dbReference type="SUPFAM" id="SSF48371">
    <property type="entry name" value="ARM repeat"/>
    <property type="match status" value="1"/>
</dbReference>
<feature type="region of interest" description="Disordered" evidence="4">
    <location>
        <begin position="2819"/>
        <end position="2842"/>
    </location>
</feature>
<dbReference type="PANTHER" id="PTHR46108">
    <property type="entry name" value="BLUE CHEESE"/>
    <property type="match status" value="1"/>
</dbReference>
<feature type="compositionally biased region" description="Low complexity" evidence="4">
    <location>
        <begin position="3107"/>
        <end position="3117"/>
    </location>
</feature>
<dbReference type="GO" id="GO:0019882">
    <property type="term" value="P:antigen processing and presentation"/>
    <property type="evidence" value="ECO:0000318"/>
    <property type="project" value="GO_Central"/>
</dbReference>
<dbReference type="InterPro" id="IPR000409">
    <property type="entry name" value="BEACH_dom"/>
</dbReference>
<dbReference type="InterPro" id="IPR036372">
    <property type="entry name" value="BEACH_dom_sf"/>
</dbReference>